<name>A0A0F9TZX2_9ZZZZ</name>
<protein>
    <recommendedName>
        <fullName evidence="1">Roadblock/LAMTOR2 domain-containing protein</fullName>
    </recommendedName>
</protein>
<dbReference type="AlphaFoldDB" id="A0A0F9TZX2"/>
<feature type="domain" description="Roadblock/LAMTOR2" evidence="1">
    <location>
        <begin position="8"/>
        <end position="98"/>
    </location>
</feature>
<dbReference type="Gene3D" id="3.30.450.30">
    <property type="entry name" value="Dynein light chain 2a, cytoplasmic"/>
    <property type="match status" value="1"/>
</dbReference>
<dbReference type="EMBL" id="LAZR01001304">
    <property type="protein sequence ID" value="KKN46928.1"/>
    <property type="molecule type" value="Genomic_DNA"/>
</dbReference>
<gene>
    <name evidence="2" type="ORF">LCGC14_0667940</name>
</gene>
<dbReference type="GO" id="GO:0005085">
    <property type="term" value="F:guanyl-nucleotide exchange factor activity"/>
    <property type="evidence" value="ECO:0007669"/>
    <property type="project" value="InterPro"/>
</dbReference>
<accession>A0A0F9TZX2</accession>
<organism evidence="2">
    <name type="scientific">marine sediment metagenome</name>
    <dbReference type="NCBI Taxonomy" id="412755"/>
    <lineage>
        <taxon>unclassified sequences</taxon>
        <taxon>metagenomes</taxon>
        <taxon>ecological metagenomes</taxon>
    </lineage>
</organism>
<dbReference type="SUPFAM" id="SSF103196">
    <property type="entry name" value="Roadblock/LC7 domain"/>
    <property type="match status" value="1"/>
</dbReference>
<dbReference type="InterPro" id="IPR037587">
    <property type="entry name" value="LAMTOR2-like"/>
</dbReference>
<dbReference type="InterPro" id="IPR004942">
    <property type="entry name" value="Roadblock/LAMTOR2_dom"/>
</dbReference>
<dbReference type="GO" id="GO:0032008">
    <property type="term" value="P:positive regulation of TOR signaling"/>
    <property type="evidence" value="ECO:0007669"/>
    <property type="project" value="InterPro"/>
</dbReference>
<evidence type="ECO:0000313" key="2">
    <source>
        <dbReference type="EMBL" id="KKN46928.1"/>
    </source>
</evidence>
<sequence>MSENIAELTDLLRQMEAVNPDIQGSSIVSVQGLPICSALARDVNDGIVSAMSAAILSVSERAVEELARGDLTRILIEGVDGQIILSKAGSNAILCVLVKSGASLGMVFLNIQSVSNKIADLLD</sequence>
<dbReference type="PANTHER" id="PTHR13323">
    <property type="entry name" value="LATE ENDOSOMAL/LYSOSOMAL MP1 INTERACTING PROTEIN"/>
    <property type="match status" value="1"/>
</dbReference>
<proteinExistence type="predicted"/>
<evidence type="ECO:0000259" key="1">
    <source>
        <dbReference type="SMART" id="SM00960"/>
    </source>
</evidence>
<dbReference type="Pfam" id="PF03259">
    <property type="entry name" value="Robl_LC7"/>
    <property type="match status" value="1"/>
</dbReference>
<comment type="caution">
    <text evidence="2">The sequence shown here is derived from an EMBL/GenBank/DDBJ whole genome shotgun (WGS) entry which is preliminary data.</text>
</comment>
<reference evidence="2" key="1">
    <citation type="journal article" date="2015" name="Nature">
        <title>Complex archaea that bridge the gap between prokaryotes and eukaryotes.</title>
        <authorList>
            <person name="Spang A."/>
            <person name="Saw J.H."/>
            <person name="Jorgensen S.L."/>
            <person name="Zaremba-Niedzwiedzka K."/>
            <person name="Martijn J."/>
            <person name="Lind A.E."/>
            <person name="van Eijk R."/>
            <person name="Schleper C."/>
            <person name="Guy L."/>
            <person name="Ettema T.J."/>
        </authorList>
    </citation>
    <scope>NUCLEOTIDE SEQUENCE</scope>
</reference>
<dbReference type="GO" id="GO:0060090">
    <property type="term" value="F:molecular adaptor activity"/>
    <property type="evidence" value="ECO:0007669"/>
    <property type="project" value="InterPro"/>
</dbReference>
<dbReference type="SMART" id="SM00960">
    <property type="entry name" value="Robl_LC7"/>
    <property type="match status" value="1"/>
</dbReference>